<name>A0A9P6NCL0_9BASI</name>
<protein>
    <submittedName>
        <fullName evidence="2">Uncharacterized protein</fullName>
    </submittedName>
</protein>
<dbReference type="EMBL" id="MU167394">
    <property type="protein sequence ID" value="KAG0141256.1"/>
    <property type="molecule type" value="Genomic_DNA"/>
</dbReference>
<keyword evidence="3" id="KW-1185">Reference proteome</keyword>
<comment type="caution">
    <text evidence="2">The sequence shown here is derived from an EMBL/GenBank/DDBJ whole genome shotgun (WGS) entry which is preliminary data.</text>
</comment>
<reference evidence="2" key="1">
    <citation type="submission" date="2013-11" db="EMBL/GenBank/DDBJ databases">
        <title>Genome sequence of the fusiform rust pathogen reveals effectors for host alternation and coevolution with pine.</title>
        <authorList>
            <consortium name="DOE Joint Genome Institute"/>
            <person name="Smith K."/>
            <person name="Pendleton A."/>
            <person name="Kubisiak T."/>
            <person name="Anderson C."/>
            <person name="Salamov A."/>
            <person name="Aerts A."/>
            <person name="Riley R."/>
            <person name="Clum A."/>
            <person name="Lindquist E."/>
            <person name="Ence D."/>
            <person name="Campbell M."/>
            <person name="Kronenberg Z."/>
            <person name="Feau N."/>
            <person name="Dhillon B."/>
            <person name="Hamelin R."/>
            <person name="Burleigh J."/>
            <person name="Smith J."/>
            <person name="Yandell M."/>
            <person name="Nelson C."/>
            <person name="Grigoriev I."/>
            <person name="Davis J."/>
        </authorList>
    </citation>
    <scope>NUCLEOTIDE SEQUENCE</scope>
    <source>
        <strain evidence="2">G11</strain>
    </source>
</reference>
<evidence type="ECO:0000313" key="2">
    <source>
        <dbReference type="EMBL" id="KAG0141256.1"/>
    </source>
</evidence>
<dbReference type="Proteomes" id="UP000886653">
    <property type="component" value="Unassembled WGS sequence"/>
</dbReference>
<gene>
    <name evidence="2" type="ORF">CROQUDRAFT_98985</name>
</gene>
<feature type="compositionally biased region" description="Polar residues" evidence="1">
    <location>
        <begin position="57"/>
        <end position="97"/>
    </location>
</feature>
<proteinExistence type="predicted"/>
<organism evidence="2 3">
    <name type="scientific">Cronartium quercuum f. sp. fusiforme G11</name>
    <dbReference type="NCBI Taxonomy" id="708437"/>
    <lineage>
        <taxon>Eukaryota</taxon>
        <taxon>Fungi</taxon>
        <taxon>Dikarya</taxon>
        <taxon>Basidiomycota</taxon>
        <taxon>Pucciniomycotina</taxon>
        <taxon>Pucciniomycetes</taxon>
        <taxon>Pucciniales</taxon>
        <taxon>Coleosporiaceae</taxon>
        <taxon>Cronartium</taxon>
    </lineage>
</organism>
<evidence type="ECO:0000313" key="3">
    <source>
        <dbReference type="Proteomes" id="UP000886653"/>
    </source>
</evidence>
<feature type="region of interest" description="Disordered" evidence="1">
    <location>
        <begin position="53"/>
        <end position="98"/>
    </location>
</feature>
<sequence>MLSDESIASGLRMTVKTLGLGVKVKQRLRRAPFHQLTHRRLNRDSRLRPFHAGIDPSLTSAISKSTDHTPNFKTPVPKTSSQPENLYSPQERPSSSDKLAMKLSSPVKNVVYLVRQAITPVLSLSKMAFVGQKLDTLNSLLSPCSSLAYFPITPQLNLPDVVDDVLDSQSPVGTLGLGLVPQKLSQHNLSFLIVLNFC</sequence>
<evidence type="ECO:0000256" key="1">
    <source>
        <dbReference type="SAM" id="MobiDB-lite"/>
    </source>
</evidence>
<accession>A0A9P6NCL0</accession>
<dbReference type="AlphaFoldDB" id="A0A9P6NCL0"/>